<evidence type="ECO:0000313" key="3">
    <source>
        <dbReference type="Proteomes" id="UP001190700"/>
    </source>
</evidence>
<evidence type="ECO:0000313" key="1">
    <source>
        <dbReference type="EMBL" id="KAK3236258.1"/>
    </source>
</evidence>
<evidence type="ECO:0000313" key="2">
    <source>
        <dbReference type="EMBL" id="KAK3242063.1"/>
    </source>
</evidence>
<keyword evidence="3" id="KW-1185">Reference proteome</keyword>
<dbReference type="EMBL" id="LGRX02033246">
    <property type="protein sequence ID" value="KAK3242063.1"/>
    <property type="molecule type" value="Genomic_DNA"/>
</dbReference>
<organism evidence="1 3">
    <name type="scientific">Cymbomonas tetramitiformis</name>
    <dbReference type="NCBI Taxonomy" id="36881"/>
    <lineage>
        <taxon>Eukaryota</taxon>
        <taxon>Viridiplantae</taxon>
        <taxon>Chlorophyta</taxon>
        <taxon>Pyramimonadophyceae</taxon>
        <taxon>Pyramimonadales</taxon>
        <taxon>Pyramimonadaceae</taxon>
        <taxon>Cymbomonas</taxon>
    </lineage>
</organism>
<name>A0AAE0EPK1_9CHLO</name>
<protein>
    <submittedName>
        <fullName evidence="1">Uncharacterized protein</fullName>
    </submittedName>
</protein>
<dbReference type="Proteomes" id="UP001190700">
    <property type="component" value="Unassembled WGS sequence"/>
</dbReference>
<dbReference type="EMBL" id="LGRX02035109">
    <property type="protein sequence ID" value="KAK3236258.1"/>
    <property type="molecule type" value="Genomic_DNA"/>
</dbReference>
<sequence>MWNAFNFIGNFQMAALRHLKEHFPQFWMVATVDFMAVKTLTPLEDQTCKQADNAKVRGLVVVVRRDVCPELDSDLIALNATATQEVRDVSAAQNTSRKDHRKEVEVDHEEAWRQRECKREGLAYNIGNSPIADGEDGVNGANAMDHDVDASDTKDGVDRIIVEDEFFFIADAVKGECEQNWCMRNAADVVAAVNSGYCTPQGPANKRVVQRRIAFLITPEMILQAQREGVNAAGESVQCTRALHDLVPVAPGRVMRRALSCFTCEACCEGKWLDCTNTELCGNYEEARIQAATDRDATHLRCHARREREAAASYVGDDVQEPLDLTDQRAVAHLEVGDNVAVAIPGDDETPPWTMKVTKLIYILSEDHTSPEFMDANGHPYIFPVGSEVLRGFWYQQKSEASYRYELWDDEWAAAGRFSKDFKKNSKAFLQHALFPQLVFPASWVFHSKFDMLQESHSRRVARQHAGDRVFIMSEEDDEEIADAWVAASDQ</sequence>
<gene>
    <name evidence="2" type="ORF">CYMTET_48223</name>
    <name evidence="1" type="ORF">CYMTET_53594</name>
</gene>
<dbReference type="AlphaFoldDB" id="A0AAE0EPK1"/>
<reference evidence="1 3" key="1">
    <citation type="journal article" date="2015" name="Genome Biol. Evol.">
        <title>Comparative Genomics of a Bacterivorous Green Alga Reveals Evolutionary Causalities and Consequences of Phago-Mixotrophic Mode of Nutrition.</title>
        <authorList>
            <person name="Burns J.A."/>
            <person name="Paasch A."/>
            <person name="Narechania A."/>
            <person name="Kim E."/>
        </authorList>
    </citation>
    <scope>NUCLEOTIDE SEQUENCE [LARGE SCALE GENOMIC DNA]</scope>
    <source>
        <strain evidence="1">PLY_AMNH</strain>
    </source>
</reference>
<reference evidence="1" key="2">
    <citation type="submission" date="2023-06" db="EMBL/GenBank/DDBJ databases">
        <title>Long-read-based genome assembly of the green algal bacterivore Cymbomonas tetramitiformis.</title>
        <authorList>
            <person name="Gyaltshen Y."/>
            <person name="Rozenberg A."/>
            <person name="Paasch A."/>
            <person name="Burns J.A."/>
            <person name="Warring S."/>
            <person name="Larson R."/>
            <person name="Maurer-Alcala X."/>
            <person name="Dacks J."/>
            <person name="Kim E."/>
        </authorList>
    </citation>
    <scope>NUCLEOTIDE SEQUENCE</scope>
    <source>
        <strain evidence="1">PLY_AMNH</strain>
    </source>
</reference>
<comment type="caution">
    <text evidence="1">The sequence shown here is derived from an EMBL/GenBank/DDBJ whole genome shotgun (WGS) entry which is preliminary data.</text>
</comment>
<proteinExistence type="predicted"/>
<accession>A0AAE0EPK1</accession>